<dbReference type="Gene3D" id="3.40.1160.10">
    <property type="entry name" value="Acetylglutamate kinase-like"/>
    <property type="match status" value="1"/>
</dbReference>
<dbReference type="EC" id="2.7.2.4" evidence="2"/>
<comment type="similarity">
    <text evidence="1">Belongs to the aspartokinase family.</text>
</comment>
<evidence type="ECO:0000256" key="1">
    <source>
        <dbReference type="ARBA" id="ARBA00010122"/>
    </source>
</evidence>
<dbReference type="PANTHER" id="PTHR21499">
    <property type="entry name" value="ASPARTATE KINASE"/>
    <property type="match status" value="1"/>
</dbReference>
<keyword evidence="5" id="KW-0418">Kinase</keyword>
<dbReference type="GO" id="GO:0005829">
    <property type="term" value="C:cytosol"/>
    <property type="evidence" value="ECO:0007669"/>
    <property type="project" value="TreeGrafter"/>
</dbReference>
<protein>
    <recommendedName>
        <fullName evidence="2">aspartate kinase</fullName>
        <ecNumber evidence="2">2.7.2.4</ecNumber>
    </recommendedName>
</protein>
<dbReference type="InterPro" id="IPR036393">
    <property type="entry name" value="AceGlu_kinase-like_sf"/>
</dbReference>
<evidence type="ECO:0000256" key="2">
    <source>
        <dbReference type="ARBA" id="ARBA00013059"/>
    </source>
</evidence>
<comment type="caution">
    <text evidence="9">The sequence shown here is derived from an EMBL/GenBank/DDBJ whole genome shotgun (WGS) entry which is preliminary data.</text>
</comment>
<dbReference type="RefSeq" id="WP_085398467.1">
    <property type="nucleotide sequence ID" value="NZ_NAFL01000182.1"/>
</dbReference>
<evidence type="ECO:0000256" key="5">
    <source>
        <dbReference type="ARBA" id="ARBA00022777"/>
    </source>
</evidence>
<dbReference type="EMBL" id="NAFL01000182">
    <property type="protein sequence ID" value="OSJ36677.1"/>
    <property type="molecule type" value="Genomic_DNA"/>
</dbReference>
<evidence type="ECO:0000256" key="4">
    <source>
        <dbReference type="ARBA" id="ARBA00022741"/>
    </source>
</evidence>
<dbReference type="Proteomes" id="UP000193335">
    <property type="component" value="Unassembled WGS sequence"/>
</dbReference>
<proteinExistence type="inferred from homology"/>
<evidence type="ECO:0000256" key="3">
    <source>
        <dbReference type="ARBA" id="ARBA00022679"/>
    </source>
</evidence>
<keyword evidence="4" id="KW-0547">Nucleotide-binding</keyword>
<organism evidence="9 10">
    <name type="scientific">Bradyrhizobium japonicum</name>
    <dbReference type="NCBI Taxonomy" id="375"/>
    <lineage>
        <taxon>Bacteria</taxon>
        <taxon>Pseudomonadati</taxon>
        <taxon>Pseudomonadota</taxon>
        <taxon>Alphaproteobacteria</taxon>
        <taxon>Hyphomicrobiales</taxon>
        <taxon>Nitrobacteraceae</taxon>
        <taxon>Bradyrhizobium</taxon>
    </lineage>
</organism>
<evidence type="ECO:0000256" key="7">
    <source>
        <dbReference type="ARBA" id="ARBA00047872"/>
    </source>
</evidence>
<evidence type="ECO:0000313" key="10">
    <source>
        <dbReference type="Proteomes" id="UP000193335"/>
    </source>
</evidence>
<dbReference type="GO" id="GO:0009090">
    <property type="term" value="P:homoserine biosynthetic process"/>
    <property type="evidence" value="ECO:0007669"/>
    <property type="project" value="TreeGrafter"/>
</dbReference>
<dbReference type="InterPro" id="IPR001048">
    <property type="entry name" value="Asp/Glu/Uridylate_kinase"/>
</dbReference>
<dbReference type="Pfam" id="PF00696">
    <property type="entry name" value="AA_kinase"/>
    <property type="match status" value="1"/>
</dbReference>
<feature type="domain" description="Aspartate/glutamate/uridylate kinase" evidence="8">
    <location>
        <begin position="3"/>
        <end position="226"/>
    </location>
</feature>
<keyword evidence="6" id="KW-0067">ATP-binding</keyword>
<name>A0A1Y2JX27_BRAJP</name>
<evidence type="ECO:0000259" key="8">
    <source>
        <dbReference type="Pfam" id="PF00696"/>
    </source>
</evidence>
<gene>
    <name evidence="9" type="ORF">BSZ19_03140</name>
</gene>
<dbReference type="SUPFAM" id="SSF53633">
    <property type="entry name" value="Carbamate kinase-like"/>
    <property type="match status" value="1"/>
</dbReference>
<dbReference type="AlphaFoldDB" id="A0A1Y2JX27"/>
<dbReference type="GO" id="GO:0009089">
    <property type="term" value="P:lysine biosynthetic process via diaminopimelate"/>
    <property type="evidence" value="ECO:0007669"/>
    <property type="project" value="TreeGrafter"/>
</dbReference>
<keyword evidence="3" id="KW-0808">Transferase</keyword>
<sequence>MTVKVMKFGGSSFRRADCYRSVSTHIANRLATDADKVVVVVSAMYGVTESLKALAFSVNDRCNSAALDTVLTTGEIASVGLLEAALERHSIPASSLFGYSSGIQTSSDFNRAYIEDIDKAPLLSALQVSQVVIVAGAQGLDKSGRISMLGRNSSDLSAVVAADIVGSSSCEIYSDVCGIYTSDPHLVNEAMLVQDISYATVSRMGRCGAKVLHHGAVEYASTRGIVISCKSLVPEIVGTQVGSVGEVASVVINRSAKRVTFGSSCEQQIALALLSELNITWITVDGDVGHSIYLSHDAEFAVTKFAQRGIKPLDISTRVLVTEINAAKQKAREFQDLDAAVSYARRVHATLYPEEPGLAVPL</sequence>
<dbReference type="GO" id="GO:0004072">
    <property type="term" value="F:aspartate kinase activity"/>
    <property type="evidence" value="ECO:0007669"/>
    <property type="project" value="TreeGrafter"/>
</dbReference>
<comment type="catalytic activity">
    <reaction evidence="7">
        <text>L-aspartate + ATP = 4-phospho-L-aspartate + ADP</text>
        <dbReference type="Rhea" id="RHEA:23776"/>
        <dbReference type="ChEBI" id="CHEBI:29991"/>
        <dbReference type="ChEBI" id="CHEBI:30616"/>
        <dbReference type="ChEBI" id="CHEBI:57535"/>
        <dbReference type="ChEBI" id="CHEBI:456216"/>
        <dbReference type="EC" id="2.7.2.4"/>
    </reaction>
</comment>
<evidence type="ECO:0000256" key="6">
    <source>
        <dbReference type="ARBA" id="ARBA00022840"/>
    </source>
</evidence>
<accession>A0A1Y2JX27</accession>
<reference evidence="9 10" key="1">
    <citation type="submission" date="2017-03" db="EMBL/GenBank/DDBJ databases">
        <title>Whole genome sequences of fourteen strains of Bradyrhizobium canariense and one strain of Bradyrhizobium japonicum isolated from Lupinus (Papilionoideae: Genisteae) species in Algeria.</title>
        <authorList>
            <person name="Crovadore J."/>
            <person name="Chekireb D."/>
            <person name="Brachmann A."/>
            <person name="Chablais R."/>
            <person name="Cochard B."/>
            <person name="Lefort F."/>
        </authorList>
    </citation>
    <scope>NUCLEOTIDE SEQUENCE [LARGE SCALE GENOMIC DNA]</scope>
    <source>
        <strain evidence="9 10">UBMA197</strain>
    </source>
</reference>
<evidence type="ECO:0000313" key="9">
    <source>
        <dbReference type="EMBL" id="OSJ36677.1"/>
    </source>
</evidence>
<dbReference type="PANTHER" id="PTHR21499:SF3">
    <property type="entry name" value="ASPARTOKINASE"/>
    <property type="match status" value="1"/>
</dbReference>